<reference evidence="2 3" key="1">
    <citation type="submission" date="2023-10" db="EMBL/GenBank/DDBJ databases">
        <title>Virgibacillus halophilus 5B73C genome.</title>
        <authorList>
            <person name="Miliotis G."/>
            <person name="Sengupta P."/>
            <person name="Hameed A."/>
            <person name="Chuvochina M."/>
            <person name="Mcdonagh F."/>
            <person name="Simpson A.C."/>
            <person name="Singh N.K."/>
            <person name="Rekha P.D."/>
            <person name="Raman K."/>
            <person name="Hugenholtz P."/>
            <person name="Venkateswaran K."/>
        </authorList>
    </citation>
    <scope>NUCLEOTIDE SEQUENCE [LARGE SCALE GENOMIC DNA]</scope>
    <source>
        <strain evidence="2 3">5B73C</strain>
    </source>
</reference>
<gene>
    <name evidence="2" type="ORF">RWE15_19965</name>
</gene>
<sequence length="52" mass="5945">MRLLLWFITIASFIYTVLFAYALWKEKSKPGAIAMLICAIAIFISPFFITLS</sequence>
<organism evidence="2 3">
    <name type="scientific">Tigheibacillus halophilus</name>
    <dbReference type="NCBI Taxonomy" id="361280"/>
    <lineage>
        <taxon>Bacteria</taxon>
        <taxon>Bacillati</taxon>
        <taxon>Bacillota</taxon>
        <taxon>Bacilli</taxon>
        <taxon>Bacillales</taxon>
        <taxon>Bacillaceae</taxon>
        <taxon>Tigheibacillus</taxon>
    </lineage>
</organism>
<keyword evidence="1" id="KW-0812">Transmembrane</keyword>
<feature type="transmembrane region" description="Helical" evidence="1">
    <location>
        <begin position="6"/>
        <end position="24"/>
    </location>
</feature>
<dbReference type="RefSeq" id="WP_390352851.1">
    <property type="nucleotide sequence ID" value="NZ_JBHUIZ010000003.1"/>
</dbReference>
<protein>
    <submittedName>
        <fullName evidence="2">Uncharacterized protein</fullName>
    </submittedName>
</protein>
<name>A0ABU5CA58_9BACI</name>
<accession>A0ABU5CA58</accession>
<dbReference type="EMBL" id="JAWDIP010000004">
    <property type="protein sequence ID" value="MDY0396211.1"/>
    <property type="molecule type" value="Genomic_DNA"/>
</dbReference>
<keyword evidence="3" id="KW-1185">Reference proteome</keyword>
<proteinExistence type="predicted"/>
<evidence type="ECO:0000256" key="1">
    <source>
        <dbReference type="SAM" id="Phobius"/>
    </source>
</evidence>
<evidence type="ECO:0000313" key="2">
    <source>
        <dbReference type="EMBL" id="MDY0396211.1"/>
    </source>
</evidence>
<comment type="caution">
    <text evidence="2">The sequence shown here is derived from an EMBL/GenBank/DDBJ whole genome shotgun (WGS) entry which is preliminary data.</text>
</comment>
<keyword evidence="1" id="KW-0472">Membrane</keyword>
<evidence type="ECO:0000313" key="3">
    <source>
        <dbReference type="Proteomes" id="UP001281447"/>
    </source>
</evidence>
<feature type="transmembrane region" description="Helical" evidence="1">
    <location>
        <begin position="31"/>
        <end position="49"/>
    </location>
</feature>
<dbReference type="Proteomes" id="UP001281447">
    <property type="component" value="Unassembled WGS sequence"/>
</dbReference>
<keyword evidence="1" id="KW-1133">Transmembrane helix</keyword>